<dbReference type="InterPro" id="IPR046719">
    <property type="entry name" value="DUF6611"/>
</dbReference>
<keyword evidence="1" id="KW-0812">Transmembrane</keyword>
<reference evidence="3" key="1">
    <citation type="submission" date="2016-10" db="EMBL/GenBank/DDBJ databases">
        <authorList>
            <person name="Varghese N."/>
            <person name="Submissions S."/>
        </authorList>
    </citation>
    <scope>NUCLEOTIDE SEQUENCE [LARGE SCALE GENOMIC DNA]</scope>
    <source>
        <strain evidence="3">UNC267MFSha1.1M11</strain>
    </source>
</reference>
<dbReference type="AlphaFoldDB" id="A0A1G4WV26"/>
<dbReference type="EMBL" id="FMUB01000011">
    <property type="protein sequence ID" value="SCX29660.1"/>
    <property type="molecule type" value="Genomic_DNA"/>
</dbReference>
<keyword evidence="1" id="KW-0472">Membrane</keyword>
<dbReference type="STRING" id="1502745.SAMN02799620_04854"/>
<feature type="transmembrane region" description="Helical" evidence="1">
    <location>
        <begin position="58"/>
        <end position="76"/>
    </location>
</feature>
<protein>
    <submittedName>
        <fullName evidence="2">Uncharacterized protein</fullName>
    </submittedName>
</protein>
<evidence type="ECO:0000313" key="2">
    <source>
        <dbReference type="EMBL" id="SCX29660.1"/>
    </source>
</evidence>
<organism evidence="2 3">
    <name type="scientific">Mycolicibacterium fluoranthenivorans</name>
    <dbReference type="NCBI Taxonomy" id="258505"/>
    <lineage>
        <taxon>Bacteria</taxon>
        <taxon>Bacillati</taxon>
        <taxon>Actinomycetota</taxon>
        <taxon>Actinomycetes</taxon>
        <taxon>Mycobacteriales</taxon>
        <taxon>Mycobacteriaceae</taxon>
        <taxon>Mycolicibacterium</taxon>
    </lineage>
</organism>
<proteinExistence type="predicted"/>
<evidence type="ECO:0000313" key="3">
    <source>
        <dbReference type="Proteomes" id="UP000199707"/>
    </source>
</evidence>
<gene>
    <name evidence="2" type="ORF">SAMN02799620_04854</name>
</gene>
<dbReference type="Proteomes" id="UP000199707">
    <property type="component" value="Unassembled WGS sequence"/>
</dbReference>
<accession>A0A1G4WV26</accession>
<dbReference type="Pfam" id="PF20315">
    <property type="entry name" value="DUF6611"/>
    <property type="match status" value="1"/>
</dbReference>
<sequence>MSATTQTTRWHRLLDGDRTWGSLNISLTRHGITRYRLVVFPPGLSCEQRRQLRVWRAWPTWGLVLWLVLEVALLPTAGTGGALTIATFVALSAGAVSMAFVDQFRREVRTLAVLRMAGVNDRESAELFAELKGHATALALSDRELAAGEISAADHESVVWRVYDGMARTSAA</sequence>
<dbReference type="RefSeq" id="WP_090362387.1">
    <property type="nucleotide sequence ID" value="NZ_FMUB01000011.1"/>
</dbReference>
<feature type="transmembrane region" description="Helical" evidence="1">
    <location>
        <begin position="82"/>
        <end position="101"/>
    </location>
</feature>
<evidence type="ECO:0000256" key="1">
    <source>
        <dbReference type="SAM" id="Phobius"/>
    </source>
</evidence>
<keyword evidence="1" id="KW-1133">Transmembrane helix</keyword>
<name>A0A1G4WV26_9MYCO</name>